<keyword evidence="4" id="KW-0067">ATP-binding</keyword>
<keyword evidence="5" id="KW-0460">Magnesium</keyword>
<name>A0A3P6NJ92_ANISI</name>
<accession>A0A3P6NJ92</accession>
<dbReference type="PANTHER" id="PTHR45630:SF7">
    <property type="entry name" value="ENDOPLASMIC RETICULUM TRANSMEMBRANE HELIX TRANSLOCASE"/>
    <property type="match status" value="1"/>
</dbReference>
<keyword evidence="3" id="KW-0547">Nucleotide-binding</keyword>
<feature type="transmembrane region" description="Helical" evidence="7">
    <location>
        <begin position="12"/>
        <end position="34"/>
    </location>
</feature>
<keyword evidence="7" id="KW-1133">Transmembrane helix</keyword>
<keyword evidence="7" id="KW-0472">Membrane</keyword>
<dbReference type="PANTHER" id="PTHR45630">
    <property type="entry name" value="CATION-TRANSPORTING ATPASE-RELATED"/>
    <property type="match status" value="1"/>
</dbReference>
<organism evidence="8 9">
    <name type="scientific">Anisakis simplex</name>
    <name type="common">Herring worm</name>
    <dbReference type="NCBI Taxonomy" id="6269"/>
    <lineage>
        <taxon>Eukaryota</taxon>
        <taxon>Metazoa</taxon>
        <taxon>Ecdysozoa</taxon>
        <taxon>Nematoda</taxon>
        <taxon>Chromadorea</taxon>
        <taxon>Rhabditida</taxon>
        <taxon>Spirurina</taxon>
        <taxon>Ascaridomorpha</taxon>
        <taxon>Ascaridoidea</taxon>
        <taxon>Anisakidae</taxon>
        <taxon>Anisakis</taxon>
        <taxon>Anisakis simplex complex</taxon>
    </lineage>
</organism>
<evidence type="ECO:0000256" key="6">
    <source>
        <dbReference type="ARBA" id="ARBA00022967"/>
    </source>
</evidence>
<sequence>MAKQRPTPNIFNAYTLLTVSLQFLVHFGCLLYVVQEAHITEPRDKIDLEAEFKPNLLNSAVYIMAMALQVSTFTVNYRGRPFMESLMENKPMLYSLLFSGCAVFTLASGVSPELTEKFELVQLPAQVCI</sequence>
<reference evidence="8 9" key="1">
    <citation type="submission" date="2018-11" db="EMBL/GenBank/DDBJ databases">
        <authorList>
            <consortium name="Pathogen Informatics"/>
        </authorList>
    </citation>
    <scope>NUCLEOTIDE SEQUENCE [LARGE SCALE GENOMIC DNA]</scope>
</reference>
<dbReference type="SUPFAM" id="SSF81665">
    <property type="entry name" value="Calcium ATPase, transmembrane domain M"/>
    <property type="match status" value="1"/>
</dbReference>
<evidence type="ECO:0000256" key="4">
    <source>
        <dbReference type="ARBA" id="ARBA00022840"/>
    </source>
</evidence>
<dbReference type="GO" id="GO:0006874">
    <property type="term" value="P:intracellular calcium ion homeostasis"/>
    <property type="evidence" value="ECO:0007669"/>
    <property type="project" value="TreeGrafter"/>
</dbReference>
<keyword evidence="2" id="KW-0479">Metal-binding</keyword>
<keyword evidence="7" id="KW-0812">Transmembrane</keyword>
<dbReference type="GO" id="GO:0005789">
    <property type="term" value="C:endoplasmic reticulum membrane"/>
    <property type="evidence" value="ECO:0007669"/>
    <property type="project" value="TreeGrafter"/>
</dbReference>
<evidence type="ECO:0000313" key="8">
    <source>
        <dbReference type="EMBL" id="VDK23009.1"/>
    </source>
</evidence>
<dbReference type="GO" id="GO:0015662">
    <property type="term" value="F:P-type ion transporter activity"/>
    <property type="evidence" value="ECO:0007669"/>
    <property type="project" value="TreeGrafter"/>
</dbReference>
<evidence type="ECO:0000256" key="7">
    <source>
        <dbReference type="SAM" id="Phobius"/>
    </source>
</evidence>
<evidence type="ECO:0000256" key="5">
    <source>
        <dbReference type="ARBA" id="ARBA00022842"/>
    </source>
</evidence>
<evidence type="ECO:0000256" key="2">
    <source>
        <dbReference type="ARBA" id="ARBA00022723"/>
    </source>
</evidence>
<gene>
    <name evidence="8" type="ORF">ASIM_LOCUS4066</name>
</gene>
<evidence type="ECO:0000313" key="9">
    <source>
        <dbReference type="Proteomes" id="UP000267096"/>
    </source>
</evidence>
<dbReference type="InterPro" id="IPR006544">
    <property type="entry name" value="P-type_TPase_V"/>
</dbReference>
<feature type="transmembrane region" description="Helical" evidence="7">
    <location>
        <begin position="60"/>
        <end position="79"/>
    </location>
</feature>
<dbReference type="Proteomes" id="UP000267096">
    <property type="component" value="Unassembled WGS sequence"/>
</dbReference>
<dbReference type="GO" id="GO:0005524">
    <property type="term" value="F:ATP binding"/>
    <property type="evidence" value="ECO:0007669"/>
    <property type="project" value="UniProtKB-KW"/>
</dbReference>
<evidence type="ECO:0008006" key="10">
    <source>
        <dbReference type="Google" id="ProtNLM"/>
    </source>
</evidence>
<dbReference type="GO" id="GO:0046872">
    <property type="term" value="F:metal ion binding"/>
    <property type="evidence" value="ECO:0007669"/>
    <property type="project" value="UniProtKB-KW"/>
</dbReference>
<keyword evidence="6" id="KW-1278">Translocase</keyword>
<keyword evidence="9" id="KW-1185">Reference proteome</keyword>
<proteinExistence type="predicted"/>
<dbReference type="GO" id="GO:0019829">
    <property type="term" value="F:ATPase-coupled monoatomic cation transmembrane transporter activity"/>
    <property type="evidence" value="ECO:0007669"/>
    <property type="project" value="TreeGrafter"/>
</dbReference>
<protein>
    <recommendedName>
        <fullName evidence="10">Cation-transporting P-type ATPase C-terminal domain-containing protein</fullName>
    </recommendedName>
</protein>
<comment type="subcellular location">
    <subcellularLocation>
        <location evidence="1">Membrane</location>
        <topology evidence="1">Multi-pass membrane protein</topology>
    </subcellularLocation>
</comment>
<evidence type="ECO:0000256" key="3">
    <source>
        <dbReference type="ARBA" id="ARBA00022741"/>
    </source>
</evidence>
<dbReference type="InterPro" id="IPR023298">
    <property type="entry name" value="ATPase_P-typ_TM_dom_sf"/>
</dbReference>
<dbReference type="AlphaFoldDB" id="A0A3P6NJ92"/>
<dbReference type="OrthoDB" id="48943at2759"/>
<dbReference type="EMBL" id="UYRR01006820">
    <property type="protein sequence ID" value="VDK23009.1"/>
    <property type="molecule type" value="Genomic_DNA"/>
</dbReference>
<evidence type="ECO:0000256" key="1">
    <source>
        <dbReference type="ARBA" id="ARBA00004141"/>
    </source>
</evidence>